<reference evidence="1" key="1">
    <citation type="submission" date="2021-03" db="EMBL/GenBank/DDBJ databases">
        <authorList>
            <consortium name="DOE Joint Genome Institute"/>
            <person name="Ahrendt S."/>
            <person name="Looney B.P."/>
            <person name="Miyauchi S."/>
            <person name="Morin E."/>
            <person name="Drula E."/>
            <person name="Courty P.E."/>
            <person name="Chicoki N."/>
            <person name="Fauchery L."/>
            <person name="Kohler A."/>
            <person name="Kuo A."/>
            <person name="Labutti K."/>
            <person name="Pangilinan J."/>
            <person name="Lipzen A."/>
            <person name="Riley R."/>
            <person name="Andreopoulos W."/>
            <person name="He G."/>
            <person name="Johnson J."/>
            <person name="Barry K.W."/>
            <person name="Grigoriev I.V."/>
            <person name="Nagy L."/>
            <person name="Hibbett D."/>
            <person name="Henrissat B."/>
            <person name="Matheny P.B."/>
            <person name="Labbe J."/>
            <person name="Martin F."/>
        </authorList>
    </citation>
    <scope>NUCLEOTIDE SEQUENCE</scope>
    <source>
        <strain evidence="1">HHB10654</strain>
    </source>
</reference>
<organism evidence="1 2">
    <name type="scientific">Artomyces pyxidatus</name>
    <dbReference type="NCBI Taxonomy" id="48021"/>
    <lineage>
        <taxon>Eukaryota</taxon>
        <taxon>Fungi</taxon>
        <taxon>Dikarya</taxon>
        <taxon>Basidiomycota</taxon>
        <taxon>Agaricomycotina</taxon>
        <taxon>Agaricomycetes</taxon>
        <taxon>Russulales</taxon>
        <taxon>Auriscalpiaceae</taxon>
        <taxon>Artomyces</taxon>
    </lineage>
</organism>
<gene>
    <name evidence="1" type="ORF">BV25DRAFT_1869033</name>
</gene>
<protein>
    <submittedName>
        <fullName evidence="1">COX5B-domain-containing protein</fullName>
    </submittedName>
</protein>
<keyword evidence="2" id="KW-1185">Reference proteome</keyword>
<reference evidence="1" key="2">
    <citation type="journal article" date="2022" name="New Phytol.">
        <title>Evolutionary transition to the ectomycorrhizal habit in the genomes of a hyperdiverse lineage of mushroom-forming fungi.</title>
        <authorList>
            <person name="Looney B."/>
            <person name="Miyauchi S."/>
            <person name="Morin E."/>
            <person name="Drula E."/>
            <person name="Courty P.E."/>
            <person name="Kohler A."/>
            <person name="Kuo A."/>
            <person name="LaButti K."/>
            <person name="Pangilinan J."/>
            <person name="Lipzen A."/>
            <person name="Riley R."/>
            <person name="Andreopoulos W."/>
            <person name="He G."/>
            <person name="Johnson J."/>
            <person name="Nolan M."/>
            <person name="Tritt A."/>
            <person name="Barry K.W."/>
            <person name="Grigoriev I.V."/>
            <person name="Nagy L.G."/>
            <person name="Hibbett D."/>
            <person name="Henrissat B."/>
            <person name="Matheny P.B."/>
            <person name="Labbe J."/>
            <person name="Martin F.M."/>
        </authorList>
    </citation>
    <scope>NUCLEOTIDE SEQUENCE</scope>
    <source>
        <strain evidence="1">HHB10654</strain>
    </source>
</reference>
<proteinExistence type="predicted"/>
<comment type="caution">
    <text evidence="1">The sequence shown here is derived from an EMBL/GenBank/DDBJ whole genome shotgun (WGS) entry which is preliminary data.</text>
</comment>
<dbReference type="EMBL" id="MU277197">
    <property type="protein sequence ID" value="KAI0064759.1"/>
    <property type="molecule type" value="Genomic_DNA"/>
</dbReference>
<sequence>MFQAALRSARPAALVSRSLRASSSPALRALSTTALRRSDDHHAAAPAIFGVGAKPGEVPTDEAQSTGLDRIQTLGHLEGVEVFDLEPLDASRVGTLADPIKVFSVEPDRIVGCTGFPADSHDLLWFNVTTEKPQRCTECGSAYAIDYNPDTAVVTEVAPQHEHEAAHAH</sequence>
<evidence type="ECO:0000313" key="2">
    <source>
        <dbReference type="Proteomes" id="UP000814140"/>
    </source>
</evidence>
<evidence type="ECO:0000313" key="1">
    <source>
        <dbReference type="EMBL" id="KAI0064759.1"/>
    </source>
</evidence>
<name>A0ACB8T7J3_9AGAM</name>
<dbReference type="Proteomes" id="UP000814140">
    <property type="component" value="Unassembled WGS sequence"/>
</dbReference>
<accession>A0ACB8T7J3</accession>